<organism evidence="11 12">
    <name type="scientific">Clostridium aestuarii</name>
    <dbReference type="NCBI Taxonomy" id="338193"/>
    <lineage>
        <taxon>Bacteria</taxon>
        <taxon>Bacillati</taxon>
        <taxon>Bacillota</taxon>
        <taxon>Clostridia</taxon>
        <taxon>Eubacteriales</taxon>
        <taxon>Clostridiaceae</taxon>
        <taxon>Clostridium</taxon>
    </lineage>
</organism>
<dbReference type="Gene3D" id="1.20.5.1930">
    <property type="match status" value="1"/>
</dbReference>
<feature type="domain" description="Signal transduction histidine kinase subgroup 3 dimerisation and phosphoacceptor" evidence="10">
    <location>
        <begin position="166"/>
        <end position="232"/>
    </location>
</feature>
<evidence type="ECO:0000256" key="6">
    <source>
        <dbReference type="ARBA" id="ARBA00022777"/>
    </source>
</evidence>
<name>A0ABT4CWQ7_9CLOT</name>
<evidence type="ECO:0000256" key="1">
    <source>
        <dbReference type="ARBA" id="ARBA00000085"/>
    </source>
</evidence>
<dbReference type="InterPro" id="IPR050482">
    <property type="entry name" value="Sensor_HK_TwoCompSys"/>
</dbReference>
<keyword evidence="4" id="KW-0808">Transferase</keyword>
<proteinExistence type="predicted"/>
<dbReference type="GO" id="GO:0016301">
    <property type="term" value="F:kinase activity"/>
    <property type="evidence" value="ECO:0007669"/>
    <property type="project" value="UniProtKB-KW"/>
</dbReference>
<evidence type="ECO:0000256" key="5">
    <source>
        <dbReference type="ARBA" id="ARBA00022741"/>
    </source>
</evidence>
<dbReference type="PANTHER" id="PTHR24421:SF10">
    <property type="entry name" value="NITRATE_NITRITE SENSOR PROTEIN NARQ"/>
    <property type="match status" value="1"/>
</dbReference>
<keyword evidence="6 11" id="KW-0418">Kinase</keyword>
<dbReference type="InterPro" id="IPR036890">
    <property type="entry name" value="HATPase_C_sf"/>
</dbReference>
<protein>
    <recommendedName>
        <fullName evidence="2">histidine kinase</fullName>
        <ecNumber evidence="2">2.7.13.3</ecNumber>
    </recommendedName>
</protein>
<evidence type="ECO:0000259" key="10">
    <source>
        <dbReference type="Pfam" id="PF07730"/>
    </source>
</evidence>
<evidence type="ECO:0000256" key="4">
    <source>
        <dbReference type="ARBA" id="ARBA00022679"/>
    </source>
</evidence>
<comment type="catalytic activity">
    <reaction evidence="1">
        <text>ATP + protein L-histidine = ADP + protein N-phospho-L-histidine.</text>
        <dbReference type="EC" id="2.7.13.3"/>
    </reaction>
</comment>
<feature type="transmembrane region" description="Helical" evidence="9">
    <location>
        <begin position="51"/>
        <end position="72"/>
    </location>
</feature>
<comment type="caution">
    <text evidence="11">The sequence shown here is derived from an EMBL/GenBank/DDBJ whole genome shotgun (WGS) entry which is preliminary data.</text>
</comment>
<accession>A0ABT4CWQ7</accession>
<feature type="transmembrane region" description="Helical" evidence="9">
    <location>
        <begin position="106"/>
        <end position="123"/>
    </location>
</feature>
<keyword evidence="9" id="KW-0812">Transmembrane</keyword>
<keyword evidence="8" id="KW-0902">Two-component regulatory system</keyword>
<keyword evidence="7" id="KW-0067">ATP-binding</keyword>
<dbReference type="EMBL" id="JAPQER010000001">
    <property type="protein sequence ID" value="MCY6483433.1"/>
    <property type="molecule type" value="Genomic_DNA"/>
</dbReference>
<feature type="transmembrane region" description="Helical" evidence="9">
    <location>
        <begin position="84"/>
        <end position="100"/>
    </location>
</feature>
<sequence>MEYIFRLCFYSFIIAMTIIEKDICYFCIVSILIIMIIDILIERYIQSKIMVFIQAIIIIIISFYKPVFIIFLGACSYELIKRENYFGVFFIVPIIGFLKIEQIPIQLLIFFIVNIYGYIYTRYMKEQKKYKTLYDNERRTRYELEETKNRLIQSAVEVEHLAEIKERNRIAREIHDTVGHNIAGIYMQLQAAAKIRNKDTEKSYILVDKSINELSKSLSLLRETVHNIKPMQSIGINYIIKIIEEFNYCKVNFKYIGDFNNISSSIMQIISTNIKEALTNASMYSMADIIDINLEVNEKYIRLYIKDNGIGCESINEGLGISGMKERIKNIGGNIAIDSKNGFLIVCIIPMENLEVNIFENYNS</sequence>
<keyword evidence="9" id="KW-0472">Membrane</keyword>
<keyword evidence="9" id="KW-1133">Transmembrane helix</keyword>
<dbReference type="SUPFAM" id="SSF55874">
    <property type="entry name" value="ATPase domain of HSP90 chaperone/DNA topoisomerase II/histidine kinase"/>
    <property type="match status" value="1"/>
</dbReference>
<dbReference type="RefSeq" id="WP_268039681.1">
    <property type="nucleotide sequence ID" value="NZ_JAPQER010000001.1"/>
</dbReference>
<dbReference type="Proteomes" id="UP001078443">
    <property type="component" value="Unassembled WGS sequence"/>
</dbReference>
<evidence type="ECO:0000313" key="12">
    <source>
        <dbReference type="Proteomes" id="UP001078443"/>
    </source>
</evidence>
<evidence type="ECO:0000256" key="3">
    <source>
        <dbReference type="ARBA" id="ARBA00022553"/>
    </source>
</evidence>
<reference evidence="11" key="1">
    <citation type="submission" date="2022-12" db="EMBL/GenBank/DDBJ databases">
        <authorList>
            <person name="Wang J."/>
        </authorList>
    </citation>
    <scope>NUCLEOTIDE SEQUENCE</scope>
    <source>
        <strain evidence="11">HY-45-18</strain>
    </source>
</reference>
<feature type="transmembrane region" description="Helical" evidence="9">
    <location>
        <begin position="23"/>
        <end position="45"/>
    </location>
</feature>
<evidence type="ECO:0000256" key="8">
    <source>
        <dbReference type="ARBA" id="ARBA00023012"/>
    </source>
</evidence>
<dbReference type="InterPro" id="IPR011712">
    <property type="entry name" value="Sig_transdc_His_kin_sub3_dim/P"/>
</dbReference>
<dbReference type="EC" id="2.7.13.3" evidence="2"/>
<keyword evidence="5" id="KW-0547">Nucleotide-binding</keyword>
<evidence type="ECO:0000313" key="11">
    <source>
        <dbReference type="EMBL" id="MCY6483433.1"/>
    </source>
</evidence>
<evidence type="ECO:0000256" key="7">
    <source>
        <dbReference type="ARBA" id="ARBA00022840"/>
    </source>
</evidence>
<keyword evidence="12" id="KW-1185">Reference proteome</keyword>
<keyword evidence="3" id="KW-0597">Phosphoprotein</keyword>
<dbReference type="Gene3D" id="3.30.565.10">
    <property type="entry name" value="Histidine kinase-like ATPase, C-terminal domain"/>
    <property type="match status" value="1"/>
</dbReference>
<dbReference type="PANTHER" id="PTHR24421">
    <property type="entry name" value="NITRATE/NITRITE SENSOR PROTEIN NARX-RELATED"/>
    <property type="match status" value="1"/>
</dbReference>
<dbReference type="Pfam" id="PF07730">
    <property type="entry name" value="HisKA_3"/>
    <property type="match status" value="1"/>
</dbReference>
<evidence type="ECO:0000256" key="9">
    <source>
        <dbReference type="SAM" id="Phobius"/>
    </source>
</evidence>
<evidence type="ECO:0000256" key="2">
    <source>
        <dbReference type="ARBA" id="ARBA00012438"/>
    </source>
</evidence>
<gene>
    <name evidence="11" type="ORF">OW763_03555</name>
</gene>